<feature type="region of interest" description="Disordered" evidence="1">
    <location>
        <begin position="1"/>
        <end position="46"/>
    </location>
</feature>
<sequence>MSLVSSSLTTPLPPYDSMARSNTEEKSAAPGTATPMPEDREERSGTQEAYLDAMDLDDLLKVDLSNLDKQLLKRTHFRLVTLKRHNYHIWAQSHKRFLRGRGIWGIIGPLLASYVEESQQTYINHLINSKDIWDELKRVHDVSSRGSKGRLAPKLGVHGVSGKERLVPMLQIFFGYVKGDDESIDRMASTLKQMSDDIYDLAPEARLSDNEMASVIMNACQALAVEQLRNVEQNVQKDRSNFVHLKGNRGGRQGRRGRISG</sequence>
<comment type="caution">
    <text evidence="2">The sequence shown here is derived from an EMBL/GenBank/DDBJ whole genome shotgun (WGS) entry which is preliminary data.</text>
</comment>
<organism evidence="2 3">
    <name type="scientific">Alectoria fallacina</name>
    <dbReference type="NCBI Taxonomy" id="1903189"/>
    <lineage>
        <taxon>Eukaryota</taxon>
        <taxon>Fungi</taxon>
        <taxon>Dikarya</taxon>
        <taxon>Ascomycota</taxon>
        <taxon>Pezizomycotina</taxon>
        <taxon>Lecanoromycetes</taxon>
        <taxon>OSLEUM clade</taxon>
        <taxon>Lecanoromycetidae</taxon>
        <taxon>Lecanorales</taxon>
        <taxon>Lecanorineae</taxon>
        <taxon>Parmeliaceae</taxon>
        <taxon>Alectoria</taxon>
    </lineage>
</organism>
<protein>
    <submittedName>
        <fullName evidence="2">Uncharacterized protein</fullName>
    </submittedName>
</protein>
<dbReference type="Proteomes" id="UP000664203">
    <property type="component" value="Unassembled WGS sequence"/>
</dbReference>
<feature type="compositionally biased region" description="Basic residues" evidence="1">
    <location>
        <begin position="246"/>
        <end position="261"/>
    </location>
</feature>
<reference evidence="2" key="1">
    <citation type="submission" date="2021-03" db="EMBL/GenBank/DDBJ databases">
        <authorList>
            <person name="Tagirdzhanova G."/>
        </authorList>
    </citation>
    <scope>NUCLEOTIDE SEQUENCE</scope>
</reference>
<evidence type="ECO:0000256" key="1">
    <source>
        <dbReference type="SAM" id="MobiDB-lite"/>
    </source>
</evidence>
<proteinExistence type="predicted"/>
<dbReference type="AlphaFoldDB" id="A0A8H3F679"/>
<name>A0A8H3F679_9LECA</name>
<feature type="region of interest" description="Disordered" evidence="1">
    <location>
        <begin position="241"/>
        <end position="261"/>
    </location>
</feature>
<evidence type="ECO:0000313" key="3">
    <source>
        <dbReference type="Proteomes" id="UP000664203"/>
    </source>
</evidence>
<accession>A0A8H3F679</accession>
<gene>
    <name evidence="2" type="ORF">ALECFALPRED_000677</name>
</gene>
<evidence type="ECO:0000313" key="2">
    <source>
        <dbReference type="EMBL" id="CAF9918438.1"/>
    </source>
</evidence>
<keyword evidence="3" id="KW-1185">Reference proteome</keyword>
<feature type="compositionally biased region" description="Low complexity" evidence="1">
    <location>
        <begin position="1"/>
        <end position="10"/>
    </location>
</feature>
<dbReference type="EMBL" id="CAJPDR010000111">
    <property type="protein sequence ID" value="CAF9918438.1"/>
    <property type="molecule type" value="Genomic_DNA"/>
</dbReference>